<comment type="caution">
    <text evidence="3">The sequence shown here is derived from an EMBL/GenBank/DDBJ whole genome shotgun (WGS) entry which is preliminary data.</text>
</comment>
<dbReference type="KEGG" id="fpu:FPSE_07018"/>
<dbReference type="OrthoDB" id="3473305at2759"/>
<name>K3VF29_FUSPC</name>
<protein>
    <recommendedName>
        <fullName evidence="2">2EXR domain-containing protein</fullName>
    </recommendedName>
</protein>
<dbReference type="PANTHER" id="PTHR35910:SF6">
    <property type="entry name" value="2EXR DOMAIN-CONTAINING PROTEIN"/>
    <property type="match status" value="1"/>
</dbReference>
<reference evidence="3 4" key="1">
    <citation type="journal article" date="2012" name="PLoS Pathog.">
        <title>Comparative pathogenomics reveals horizontally acquired novel virulence genes in fungi infecting cereal hosts.</title>
        <authorList>
            <person name="Gardiner D.M."/>
            <person name="McDonald M.C."/>
            <person name="Covarelli L."/>
            <person name="Solomon P.S."/>
            <person name="Rusu A.G."/>
            <person name="Marshall M."/>
            <person name="Kazan K."/>
            <person name="Chakraborty S."/>
            <person name="McDonald B.A."/>
            <person name="Manners J.M."/>
        </authorList>
    </citation>
    <scope>NUCLEOTIDE SEQUENCE [LARGE SCALE GENOMIC DNA]</scope>
    <source>
        <strain evidence="3 4">CS3096</strain>
    </source>
</reference>
<evidence type="ECO:0000259" key="2">
    <source>
        <dbReference type="Pfam" id="PF20150"/>
    </source>
</evidence>
<dbReference type="Proteomes" id="UP000007978">
    <property type="component" value="Chromosome 4"/>
</dbReference>
<gene>
    <name evidence="3" type="ORF">FPSE_07018</name>
</gene>
<dbReference type="GeneID" id="20365636"/>
<dbReference type="EMBL" id="AFNW01000189">
    <property type="protein sequence ID" value="EKJ72752.1"/>
    <property type="molecule type" value="Genomic_DNA"/>
</dbReference>
<dbReference type="eggNOG" id="ENOG502T5H5">
    <property type="taxonomic scope" value="Eukaryota"/>
</dbReference>
<dbReference type="AlphaFoldDB" id="K3VF29"/>
<feature type="compositionally biased region" description="Basic and acidic residues" evidence="1">
    <location>
        <begin position="345"/>
        <end position="366"/>
    </location>
</feature>
<dbReference type="HOGENOM" id="CLU_741944_0_0_1"/>
<dbReference type="Pfam" id="PF20150">
    <property type="entry name" value="2EXR"/>
    <property type="match status" value="1"/>
</dbReference>
<sequence>MTVFATGMASVSVNADDICQAPEQKGDSPLPQPAIFHLFPNFPLEVRHQIWSWNLTLSEPQVHFLSHGNAFGGNPKNDTPHIGSPPLPVALMINKESRSIALKHYKLFPRYPPDSYSPEQMPHGYCDPRKDILHIPNMLRNHGWNFGNIPFREITICMQKGDNPGGPLQFPDTHMQELISNLPIELIKMSKQRLSLGLVQPGESFAPSITFVCVDRQQRHSHYCSHAWPIDRPYNSKALDSSKVAWTMPHSRKTSKWTAILHRSISDKLVDEPDRERYLPPVECTSMLLICKCRQVADRLRDGKYGNWIRHMERGKKAKPGSCGFPRSKTRAYAMHDERVDDDNQSDKKILGPELRQSHQNDRETTDNGIMVI</sequence>
<keyword evidence="4" id="KW-1185">Reference proteome</keyword>
<dbReference type="RefSeq" id="XP_009258411.1">
    <property type="nucleotide sequence ID" value="XM_009260136.1"/>
</dbReference>
<organism evidence="3 4">
    <name type="scientific">Fusarium pseudograminearum (strain CS3096)</name>
    <name type="common">Wheat and barley crown-rot fungus</name>
    <dbReference type="NCBI Taxonomy" id="1028729"/>
    <lineage>
        <taxon>Eukaryota</taxon>
        <taxon>Fungi</taxon>
        <taxon>Dikarya</taxon>
        <taxon>Ascomycota</taxon>
        <taxon>Pezizomycotina</taxon>
        <taxon>Sordariomycetes</taxon>
        <taxon>Hypocreomycetidae</taxon>
        <taxon>Hypocreales</taxon>
        <taxon>Nectriaceae</taxon>
        <taxon>Fusarium</taxon>
    </lineage>
</organism>
<evidence type="ECO:0000256" key="1">
    <source>
        <dbReference type="SAM" id="MobiDB-lite"/>
    </source>
</evidence>
<feature type="domain" description="2EXR" evidence="2">
    <location>
        <begin position="36"/>
        <end position="133"/>
    </location>
</feature>
<evidence type="ECO:0000313" key="3">
    <source>
        <dbReference type="EMBL" id="EKJ72752.1"/>
    </source>
</evidence>
<dbReference type="InterPro" id="IPR045518">
    <property type="entry name" value="2EXR"/>
</dbReference>
<feature type="region of interest" description="Disordered" evidence="1">
    <location>
        <begin position="338"/>
        <end position="373"/>
    </location>
</feature>
<evidence type="ECO:0000313" key="4">
    <source>
        <dbReference type="Proteomes" id="UP000007978"/>
    </source>
</evidence>
<proteinExistence type="predicted"/>
<accession>K3VF29</accession>
<dbReference type="PANTHER" id="PTHR35910">
    <property type="entry name" value="2EXR DOMAIN-CONTAINING PROTEIN"/>
    <property type="match status" value="1"/>
</dbReference>